<proteinExistence type="predicted"/>
<comment type="caution">
    <text evidence="4">The sequence shown here is derived from an EMBL/GenBank/DDBJ whole genome shotgun (WGS) entry which is preliminary data.</text>
</comment>
<dbReference type="Proteomes" id="UP001152795">
    <property type="component" value="Unassembled WGS sequence"/>
</dbReference>
<reference evidence="4" key="1">
    <citation type="submission" date="2020-04" db="EMBL/GenBank/DDBJ databases">
        <authorList>
            <person name="Alioto T."/>
            <person name="Alioto T."/>
            <person name="Gomez Garrido J."/>
        </authorList>
    </citation>
    <scope>NUCLEOTIDE SEQUENCE</scope>
    <source>
        <strain evidence="4">A484AB</strain>
    </source>
</reference>
<keyword evidence="2" id="KW-0863">Zinc-finger</keyword>
<dbReference type="GO" id="GO:0031462">
    <property type="term" value="C:Cul2-RING ubiquitin ligase complex"/>
    <property type="evidence" value="ECO:0007669"/>
    <property type="project" value="TreeGrafter"/>
</dbReference>
<name>A0A7D9HK82_PARCT</name>
<dbReference type="InterPro" id="IPR048370">
    <property type="entry name" value="ZSWIM4-8_C"/>
</dbReference>
<accession>A0A7D9HK82</accession>
<dbReference type="PROSITE" id="PS50966">
    <property type="entry name" value="ZF_SWIM"/>
    <property type="match status" value="1"/>
</dbReference>
<dbReference type="EMBL" id="CACRXK020000763">
    <property type="protein sequence ID" value="CAB3984626.1"/>
    <property type="molecule type" value="Genomic_DNA"/>
</dbReference>
<keyword evidence="5" id="KW-1185">Reference proteome</keyword>
<keyword evidence="3" id="KW-0862">Zinc</keyword>
<evidence type="ECO:0000313" key="4">
    <source>
        <dbReference type="EMBL" id="CAB3984626.1"/>
    </source>
</evidence>
<keyword evidence="1" id="KW-0479">Metal-binding</keyword>
<sequence length="992" mass="111727">MTRGVKRTAAQLSDCEENIKSFKTMKKQQEPLSLLDCCAKAVASKISFQEIEETFTRIPEPVQLRVIYWSFPCDEQEIRMYSTSAIQHQKMPFHQGMKLLEKRAVNNILQVGFHLSGCVQDEGENFKVSVNFDRCKITCVSCSCGSKDILWCSHVVALSLYRIRYPNAVTLRVPISETLLKMNRNQLQKLVQYLITAHHTEVLPTAQRLADEILHAKSEINLLQGAPDPTAGGAVEDDNRWHLDAEQVQEQVKAYLSQGTCTNNGKQLHSMFAKVRELLRVQDCNGPRMLTLITEQFLADPRLQQNVAMTDKCRQLWGHLGALWMCIALNPNCESHEKQSLKEQLQQWSDLEVCPIEDEACENSGKQTVFSRAISACDLDWNSKVLQRILKSDGQHLVWFEDLCISAARIDALKTHGFQTEALRLAVAVANGMKQKQDETLRKIREEDFTTSVATSGWIGNVLEPIPTLYDTLTEATDEDTTDKPYINLALHVALIGLSQHRRMPKSSFGQQKSSNEEEQLIAQLTMLKLDNNLLNIIHEQACKILEMKSSDGSGLCVDKNSVPLQTFARYLFNVLIHEDRELAFQIGMSALQSDLVRNERPSETKWHTFAHLEAQQCELAACMIKSCKDDKDKLQSLLVLIKKHIHNASYLFRLAQDTLKLKCDEDRDICESALDLGLHILTSTLNKTNCKRRDIIQWLLACSLQLDKSVLVTILQNWQSLFTPTEVTNCVAPIAMSQCAYQELELSQSEQDSLHAYIQALIFQCINKDPQSCALSALTLCETEPKTFETAYRIIVECAGSISPTHLFAIARYMDHKNHPVKAFRLAGLAIKHSSVANNESGPSVGDVHWACGLAHALGKTELAHMILLIVNAVQCPSVLSDLLHRCTLTPVGVAQINPQSGGPTRLTYDDPCLQPLVEAAINAYVNCAHNRLNQISPKHYTDFTDFLLQAKEIFVLAKDGDKRFNALIENMKILYRGKRKLMTLVSERVC</sequence>
<evidence type="ECO:0000256" key="1">
    <source>
        <dbReference type="ARBA" id="ARBA00022723"/>
    </source>
</evidence>
<dbReference type="GO" id="GO:0008270">
    <property type="term" value="F:zinc ion binding"/>
    <property type="evidence" value="ECO:0007669"/>
    <property type="project" value="UniProtKB-KW"/>
</dbReference>
<evidence type="ECO:0000256" key="2">
    <source>
        <dbReference type="ARBA" id="ARBA00022771"/>
    </source>
</evidence>
<dbReference type="AlphaFoldDB" id="A0A7D9HK82"/>
<dbReference type="Pfam" id="PF21055">
    <property type="entry name" value="ZSWIM4-8_C"/>
    <property type="match status" value="1"/>
</dbReference>
<organism evidence="4 5">
    <name type="scientific">Paramuricea clavata</name>
    <name type="common">Red gorgonian</name>
    <name type="synonym">Violescent sea-whip</name>
    <dbReference type="NCBI Taxonomy" id="317549"/>
    <lineage>
        <taxon>Eukaryota</taxon>
        <taxon>Metazoa</taxon>
        <taxon>Cnidaria</taxon>
        <taxon>Anthozoa</taxon>
        <taxon>Octocorallia</taxon>
        <taxon>Malacalcyonacea</taxon>
        <taxon>Plexauridae</taxon>
        <taxon>Paramuricea</taxon>
    </lineage>
</organism>
<dbReference type="PANTHER" id="PTHR22619:SF0">
    <property type="entry name" value="ZINC FINGER SWIM DOMAIN-CONTAINING PROTEIN 6-LIKE PROTEIN"/>
    <property type="match status" value="1"/>
</dbReference>
<evidence type="ECO:0000256" key="3">
    <source>
        <dbReference type="ARBA" id="ARBA00022833"/>
    </source>
</evidence>
<dbReference type="OrthoDB" id="10013584at2759"/>
<dbReference type="PANTHER" id="PTHR22619">
    <property type="entry name" value="ZINC FINGER SWIM DOMAIN CONTAINING PROTEIN 4, 5, 6"/>
    <property type="match status" value="1"/>
</dbReference>
<dbReference type="InterPro" id="IPR007527">
    <property type="entry name" value="Znf_SWIM"/>
</dbReference>
<protein>
    <submittedName>
        <fullName evidence="4">Zinc finger SWIM domain-containing 6-like</fullName>
    </submittedName>
</protein>
<gene>
    <name evidence="4" type="ORF">PACLA_8A067014</name>
</gene>
<evidence type="ECO:0000313" key="5">
    <source>
        <dbReference type="Proteomes" id="UP001152795"/>
    </source>
</evidence>